<comment type="caution">
    <text evidence="2">The sequence shown here is derived from an EMBL/GenBank/DDBJ whole genome shotgun (WGS) entry which is preliminary data.</text>
</comment>
<keyword evidence="1" id="KW-0812">Transmembrane</keyword>
<dbReference type="RefSeq" id="WP_202082157.1">
    <property type="nucleotide sequence ID" value="NZ_JAERTZ010000004.1"/>
</dbReference>
<evidence type="ECO:0000313" key="2">
    <source>
        <dbReference type="EMBL" id="MBL1376197.1"/>
    </source>
</evidence>
<proteinExistence type="predicted"/>
<dbReference type="InterPro" id="IPR016024">
    <property type="entry name" value="ARM-type_fold"/>
</dbReference>
<evidence type="ECO:0000313" key="3">
    <source>
        <dbReference type="Proteomes" id="UP000638570"/>
    </source>
</evidence>
<sequence>MRSESLVPLALYSALAVGVLTVLLLLQVLLITTLNRRRTRERTRLEAGWRPWLAKVAAGDRIDRLPLLPPAYSAWFLVLWCRTQRSLRGETRRRLNTLLYHLGLDRFALGIIAGGRAQQQLIGLTTLGYLGNLAHWPEVAARLADLRPIIALAAARTLVSLDPARAMDQLMLPMLTRRDWSRAQVATLCRAAGQEAVTPPLLDAVRRYQGGEPVAGAPLAVARLMALLPLGRPAELAPFARRLLADADPRVACAALGCLADNADPRDRPAILAMLSHPDAEARAMAVRALAPVGEAADLRLLLPMLADTDWWIRQQAARTMAQMPGLGRSQLERLLAEVRDPYGREALAYALRVRGL</sequence>
<reference evidence="3" key="1">
    <citation type="submission" date="2021-01" db="EMBL/GenBank/DDBJ databases">
        <title>Genome public.</title>
        <authorList>
            <person name="Liu C."/>
            <person name="Sun Q."/>
        </authorList>
    </citation>
    <scope>NUCLEOTIDE SEQUENCE [LARGE SCALE GENOMIC DNA]</scope>
    <source>
        <strain evidence="3">CGMCC 1.18722</strain>
    </source>
</reference>
<keyword evidence="1" id="KW-0472">Membrane</keyword>
<gene>
    <name evidence="2" type="ORF">JKV55_02470</name>
</gene>
<accession>A0ABS1QMW4</accession>
<protein>
    <submittedName>
        <fullName evidence="2">HEAT repeat domain-containing protein</fullName>
    </submittedName>
</protein>
<dbReference type="EMBL" id="JAERTZ010000004">
    <property type="protein sequence ID" value="MBL1376197.1"/>
    <property type="molecule type" value="Genomic_DNA"/>
</dbReference>
<keyword evidence="3" id="KW-1185">Reference proteome</keyword>
<name>A0ABS1QMW4_9GAMM</name>
<organism evidence="2 3">
    <name type="scientific">Zobellella iuensis</name>
    <dbReference type="NCBI Taxonomy" id="2803811"/>
    <lineage>
        <taxon>Bacteria</taxon>
        <taxon>Pseudomonadati</taxon>
        <taxon>Pseudomonadota</taxon>
        <taxon>Gammaproteobacteria</taxon>
        <taxon>Aeromonadales</taxon>
        <taxon>Aeromonadaceae</taxon>
        <taxon>Zobellella</taxon>
    </lineage>
</organism>
<evidence type="ECO:0000256" key="1">
    <source>
        <dbReference type="SAM" id="Phobius"/>
    </source>
</evidence>
<dbReference type="InterPro" id="IPR011989">
    <property type="entry name" value="ARM-like"/>
</dbReference>
<dbReference type="SUPFAM" id="SSF48371">
    <property type="entry name" value="ARM repeat"/>
    <property type="match status" value="1"/>
</dbReference>
<dbReference type="Pfam" id="PF13646">
    <property type="entry name" value="HEAT_2"/>
    <property type="match status" value="1"/>
</dbReference>
<dbReference type="Gene3D" id="1.25.10.10">
    <property type="entry name" value="Leucine-rich Repeat Variant"/>
    <property type="match status" value="1"/>
</dbReference>
<dbReference type="Proteomes" id="UP000638570">
    <property type="component" value="Unassembled WGS sequence"/>
</dbReference>
<keyword evidence="1" id="KW-1133">Transmembrane helix</keyword>
<feature type="transmembrane region" description="Helical" evidence="1">
    <location>
        <begin position="12"/>
        <end position="34"/>
    </location>
</feature>